<gene>
    <name evidence="5" type="ORF">LARV_00147</name>
</gene>
<keyword evidence="2" id="KW-0408">Iron</keyword>
<dbReference type="SUPFAM" id="SSF47802">
    <property type="entry name" value="DNA polymerase beta, N-terminal domain-like"/>
    <property type="match status" value="1"/>
</dbReference>
<evidence type="ECO:0000256" key="3">
    <source>
        <dbReference type="ARBA" id="ARBA00023014"/>
    </source>
</evidence>
<dbReference type="Gene3D" id="3.80.30.30">
    <property type="match status" value="1"/>
</dbReference>
<dbReference type="SFLD" id="SFLDS00029">
    <property type="entry name" value="Radical_SAM"/>
    <property type="match status" value="1"/>
</dbReference>
<evidence type="ECO:0000256" key="1">
    <source>
        <dbReference type="ARBA" id="ARBA00022723"/>
    </source>
</evidence>
<dbReference type="RefSeq" id="WP_075071842.1">
    <property type="nucleotide sequence ID" value="NZ_DF967972.1"/>
</dbReference>
<name>A0A0S7B5G4_9CHLR</name>
<dbReference type="AlphaFoldDB" id="A0A0S7B5G4"/>
<dbReference type="GO" id="GO:0016829">
    <property type="term" value="F:lyase activity"/>
    <property type="evidence" value="ECO:0007669"/>
    <property type="project" value="UniProtKB-KW"/>
</dbReference>
<dbReference type="Pfam" id="PF04055">
    <property type="entry name" value="Radical_SAM"/>
    <property type="match status" value="1"/>
</dbReference>
<dbReference type="InterPro" id="IPR040086">
    <property type="entry name" value="MJ0683-like"/>
</dbReference>
<keyword evidence="5" id="KW-0456">Lyase</keyword>
<dbReference type="InterPro" id="IPR007197">
    <property type="entry name" value="rSAM"/>
</dbReference>
<dbReference type="SUPFAM" id="SSF102114">
    <property type="entry name" value="Radical SAM enzymes"/>
    <property type="match status" value="1"/>
</dbReference>
<organism evidence="5">
    <name type="scientific">Longilinea arvoryzae</name>
    <dbReference type="NCBI Taxonomy" id="360412"/>
    <lineage>
        <taxon>Bacteria</taxon>
        <taxon>Bacillati</taxon>
        <taxon>Chloroflexota</taxon>
        <taxon>Anaerolineae</taxon>
        <taxon>Anaerolineales</taxon>
        <taxon>Anaerolineaceae</taxon>
        <taxon>Longilinea</taxon>
    </lineage>
</organism>
<dbReference type="SFLD" id="SFLDG01084">
    <property type="entry name" value="Uncharacterised_Radical_SAM_Su"/>
    <property type="match status" value="1"/>
</dbReference>
<evidence type="ECO:0000256" key="2">
    <source>
        <dbReference type="ARBA" id="ARBA00023004"/>
    </source>
</evidence>
<evidence type="ECO:0000259" key="4">
    <source>
        <dbReference type="Pfam" id="PF04055"/>
    </source>
</evidence>
<keyword evidence="3" id="KW-0411">Iron-sulfur</keyword>
<dbReference type="InterPro" id="IPR027421">
    <property type="entry name" value="DNA_pol_lamdba_lyase_dom_sf"/>
</dbReference>
<accession>A0A0S7B5G4</accession>
<dbReference type="PANTHER" id="PTHR43432:SF5">
    <property type="entry name" value="ELP3_MIAA_NIFB-LIKE RADICAL SAM CORE DOMAIN-CONTAINING PROTEIN"/>
    <property type="match status" value="1"/>
</dbReference>
<sequence length="378" mass="43634">MSRRAVFVPYRPKTILNKYKRADHWFWTRYSAYPYLGCQHGCEFCYCREQKYSPYDDPTDFAYVIKVKENAPELLRRALSRSPVDVVFTADYQPAERKFGLSRQMLEVCRDLGFPVFVLERSALVLRDMDLLQEINQQAPSVVAFSAISTPDSPNHARVRQLEHLAPPVEKRFAAMEAFAKAGFLTGVSFMPILPGLCDDDANLEAVVRWTADHGGKFVLAGGLTLSDQQKDYFFGVLRQRFPDLLALYQRWYPPASYAPRNYPRHRIALRIRALCQKYGIRDRVPRPILPGDKRALNKRIVERLADRVYEMEIHQEPDYHIWAYRKAAWAIEDLEQNIGLIYQTMGLKGLQSIPNVGPLSGKVVEKMLVELQNNRTT</sequence>
<dbReference type="OrthoDB" id="9785699at2"/>
<evidence type="ECO:0000313" key="5">
    <source>
        <dbReference type="EMBL" id="GAP12412.1"/>
    </source>
</evidence>
<dbReference type="CDD" id="cd01335">
    <property type="entry name" value="Radical_SAM"/>
    <property type="match status" value="1"/>
</dbReference>
<keyword evidence="1" id="KW-0479">Metal-binding</keyword>
<proteinExistence type="predicted"/>
<dbReference type="GO" id="GO:0046872">
    <property type="term" value="F:metal ion binding"/>
    <property type="evidence" value="ECO:0007669"/>
    <property type="project" value="UniProtKB-KW"/>
</dbReference>
<protein>
    <submittedName>
        <fullName evidence="5">DNA repair photolyase</fullName>
    </submittedName>
</protein>
<dbReference type="GO" id="GO:0051536">
    <property type="term" value="F:iron-sulfur cluster binding"/>
    <property type="evidence" value="ECO:0007669"/>
    <property type="project" value="UniProtKB-KW"/>
</dbReference>
<dbReference type="Gene3D" id="1.10.150.110">
    <property type="entry name" value="DNA polymerase beta, N-terminal domain-like"/>
    <property type="match status" value="1"/>
</dbReference>
<dbReference type="Proteomes" id="UP000055060">
    <property type="component" value="Unassembled WGS sequence"/>
</dbReference>
<evidence type="ECO:0000313" key="6">
    <source>
        <dbReference type="Proteomes" id="UP000055060"/>
    </source>
</evidence>
<feature type="domain" description="Radical SAM core" evidence="4">
    <location>
        <begin position="35"/>
        <end position="201"/>
    </location>
</feature>
<dbReference type="STRING" id="360412.LARV_00147"/>
<dbReference type="InterPro" id="IPR058240">
    <property type="entry name" value="rSAM_sf"/>
</dbReference>
<reference evidence="5" key="1">
    <citation type="submission" date="2015-07" db="EMBL/GenBank/DDBJ databases">
        <title>Draft Genome Sequences of Anaerolinea thermolimosa IMO-1, Bellilinea caldifistulae GOMI-1, Leptolinea tardivitalis YMTK-2, Levilinea saccharolytica KIBI-1,Longilinea arvoryzae KOME-1, Previously Described as Members of the Anaerolineaceae (Chloroflexi).</title>
        <authorList>
            <person name="Sekiguchi Y."/>
            <person name="Ohashi A."/>
            <person name="Matsuura N."/>
            <person name="Tourlousse M.D."/>
        </authorList>
    </citation>
    <scope>NUCLEOTIDE SEQUENCE [LARGE SCALE GENOMIC DNA]</scope>
    <source>
        <strain evidence="5">KOME-1</strain>
    </source>
</reference>
<dbReference type="EMBL" id="DF967972">
    <property type="protein sequence ID" value="GAP12412.1"/>
    <property type="molecule type" value="Genomic_DNA"/>
</dbReference>
<keyword evidence="6" id="KW-1185">Reference proteome</keyword>
<dbReference type="PANTHER" id="PTHR43432">
    <property type="entry name" value="SLR0285 PROTEIN"/>
    <property type="match status" value="1"/>
</dbReference>